<evidence type="ECO:0000256" key="1">
    <source>
        <dbReference type="SAM" id="MobiDB-lite"/>
    </source>
</evidence>
<evidence type="ECO:0000313" key="3">
    <source>
        <dbReference type="Proteomes" id="UP000288547"/>
    </source>
</evidence>
<dbReference type="EMBL" id="RZNB01000003">
    <property type="protein sequence ID" value="RWZ50884.1"/>
    <property type="molecule type" value="Genomic_DNA"/>
</dbReference>
<dbReference type="Proteomes" id="UP000288547">
    <property type="component" value="Unassembled WGS sequence"/>
</dbReference>
<evidence type="ECO:0000313" key="2">
    <source>
        <dbReference type="EMBL" id="RWZ50884.1"/>
    </source>
</evidence>
<accession>A0A3S3ZPU3</accession>
<feature type="region of interest" description="Disordered" evidence="1">
    <location>
        <begin position="36"/>
        <end position="55"/>
    </location>
</feature>
<sequence length="87" mass="9026">MKYTPPPLAGSSGTATVTDAWESPAELDVSTAFREVPPLPKSTVPTPSSTDSPFVEPEAYLPPLSAAPKPVGSVREKLSLAMTSPST</sequence>
<dbReference type="AlphaFoldDB" id="A0A3S3ZPU3"/>
<feature type="compositionally biased region" description="Low complexity" evidence="1">
    <location>
        <begin position="41"/>
        <end position="55"/>
    </location>
</feature>
<name>A0A3S3ZPU3_9MICO</name>
<proteinExistence type="predicted"/>
<organism evidence="2 3">
    <name type="scientific">Labedella phragmitis</name>
    <dbReference type="NCBI Taxonomy" id="2498849"/>
    <lineage>
        <taxon>Bacteria</taxon>
        <taxon>Bacillati</taxon>
        <taxon>Actinomycetota</taxon>
        <taxon>Actinomycetes</taxon>
        <taxon>Micrococcales</taxon>
        <taxon>Microbacteriaceae</taxon>
        <taxon>Labedella</taxon>
    </lineage>
</organism>
<protein>
    <submittedName>
        <fullName evidence="2">Uncharacterized protein</fullName>
    </submittedName>
</protein>
<keyword evidence="3" id="KW-1185">Reference proteome</keyword>
<reference evidence="2 3" key="1">
    <citation type="submission" date="2018-12" db="EMBL/GenBank/DDBJ databases">
        <authorList>
            <person name="Li F."/>
        </authorList>
    </citation>
    <scope>NUCLEOTIDE SEQUENCE [LARGE SCALE GENOMIC DNA]</scope>
    <source>
        <strain evidence="2 3">11W25H-1</strain>
    </source>
</reference>
<gene>
    <name evidence="2" type="ORF">ELQ90_08615</name>
</gene>
<comment type="caution">
    <text evidence="2">The sequence shown here is derived from an EMBL/GenBank/DDBJ whole genome shotgun (WGS) entry which is preliminary data.</text>
</comment>